<dbReference type="InterPro" id="IPR036107">
    <property type="entry name" value="CsrA_sf"/>
</dbReference>
<accession>A0AAX2ZH44</accession>
<dbReference type="InterPro" id="IPR003751">
    <property type="entry name" value="CsrA"/>
</dbReference>
<dbReference type="GO" id="GO:1902208">
    <property type="term" value="P:regulation of bacterial-type flagellum assembly"/>
    <property type="evidence" value="ECO:0007669"/>
    <property type="project" value="UniProtKB-UniRule"/>
</dbReference>
<dbReference type="NCBIfam" id="TIGR00202">
    <property type="entry name" value="csrA"/>
    <property type="match status" value="1"/>
</dbReference>
<dbReference type="GO" id="GO:0005829">
    <property type="term" value="C:cytosol"/>
    <property type="evidence" value="ECO:0007669"/>
    <property type="project" value="TreeGrafter"/>
</dbReference>
<dbReference type="GO" id="GO:0048027">
    <property type="term" value="F:mRNA 5'-UTR binding"/>
    <property type="evidence" value="ECO:0007669"/>
    <property type="project" value="UniProtKB-UniRule"/>
</dbReference>
<sequence length="70" mass="7917">MLVITRKKEESLLIGDDIEIKIVKIDDGSVKIAIDAPKDKIILRKEVYENVKKENAKAVANTDEILKLLK</sequence>
<dbReference type="Gene3D" id="2.60.40.4380">
    <property type="entry name" value="Translational regulator CsrA"/>
    <property type="match status" value="1"/>
</dbReference>
<evidence type="ECO:0000256" key="3">
    <source>
        <dbReference type="ARBA" id="ARBA00022795"/>
    </source>
</evidence>
<keyword evidence="3 6" id="KW-1005">Bacterial flagellum biogenesis</keyword>
<evidence type="ECO:0000256" key="5">
    <source>
        <dbReference type="ARBA" id="ARBA00022884"/>
    </source>
</evidence>
<comment type="subcellular location">
    <subcellularLocation>
        <location evidence="6">Cytoplasm</location>
    </subcellularLocation>
</comment>
<keyword evidence="2 6" id="KW-0678">Repressor</keyword>
<evidence type="ECO:0000313" key="8">
    <source>
        <dbReference type="Proteomes" id="UP001198983"/>
    </source>
</evidence>
<dbReference type="PANTHER" id="PTHR34984:SF1">
    <property type="entry name" value="CARBON STORAGE REGULATOR"/>
    <property type="match status" value="1"/>
</dbReference>
<dbReference type="RefSeq" id="WP_228416650.1">
    <property type="nucleotide sequence ID" value="NZ_CP081135.1"/>
</dbReference>
<name>A0AAX2ZH44_9FIRM</name>
<evidence type="ECO:0000256" key="2">
    <source>
        <dbReference type="ARBA" id="ARBA00022491"/>
    </source>
</evidence>
<dbReference type="FunFam" id="2.60.40.4380:FF:000002">
    <property type="entry name" value="Translational regulator CsrA"/>
    <property type="match status" value="1"/>
</dbReference>
<dbReference type="NCBIfam" id="NF002469">
    <property type="entry name" value="PRK01712.1"/>
    <property type="match status" value="1"/>
</dbReference>
<keyword evidence="8" id="KW-1185">Reference proteome</keyword>
<evidence type="ECO:0000313" key="7">
    <source>
        <dbReference type="EMBL" id="UEL48583.1"/>
    </source>
</evidence>
<dbReference type="SUPFAM" id="SSF117130">
    <property type="entry name" value="CsrA-like"/>
    <property type="match status" value="1"/>
</dbReference>
<dbReference type="KEGG" id="tem:JW646_03775"/>
<proteinExistence type="inferred from homology"/>
<keyword evidence="1 6" id="KW-0963">Cytoplasm</keyword>
<evidence type="ECO:0000256" key="1">
    <source>
        <dbReference type="ARBA" id="ARBA00022490"/>
    </source>
</evidence>
<keyword evidence="4 6" id="KW-0810">Translation regulation</keyword>
<comment type="subunit">
    <text evidence="6">Homodimer; the beta-strands of each monomer intercalate to form a hydrophobic core, while the alpha-helices form wings that extend away from the core.</text>
</comment>
<reference evidence="7 8" key="1">
    <citation type="journal article" date="2023" name="Int. J. Syst. Evol. Microbiol.">
        <title>Terrisporobacter hibernicus sp. nov., isolated from bovine faeces in Northern Ireland.</title>
        <authorList>
            <person name="Mitchell M."/>
            <person name="Nguyen S.V."/>
            <person name="Connor M."/>
            <person name="Fairley D.J."/>
            <person name="Donoghue O."/>
            <person name="Marshall H."/>
            <person name="Koolman L."/>
            <person name="McMullan G."/>
            <person name="Schaffer K.E."/>
            <person name="McGrath J.W."/>
            <person name="Fanning S."/>
        </authorList>
    </citation>
    <scope>NUCLEOTIDE SEQUENCE [LARGE SCALE GENOMIC DNA]</scope>
    <source>
        <strain evidence="7 8">MCA3</strain>
    </source>
</reference>
<dbReference type="HAMAP" id="MF_00167">
    <property type="entry name" value="CsrA"/>
    <property type="match status" value="1"/>
</dbReference>
<comment type="function">
    <text evidence="6">A translational regulator that binds mRNA to regulate translation initiation and/or mRNA stability. Usually binds in the 5'-UTR at or near the Shine-Dalgarno sequence preventing ribosome-binding, thus repressing translation. Its main target seems to be the major flagellin gene, while its function is anatagonized by FliW.</text>
</comment>
<evidence type="ECO:0000256" key="6">
    <source>
        <dbReference type="HAMAP-Rule" id="MF_00167"/>
    </source>
</evidence>
<dbReference type="AlphaFoldDB" id="A0AAX2ZH44"/>
<keyword evidence="5 6" id="KW-0694">RNA-binding</keyword>
<organism evidence="7 8">
    <name type="scientific">Terrisporobacter hibernicus</name>
    <dbReference type="NCBI Taxonomy" id="2813371"/>
    <lineage>
        <taxon>Bacteria</taxon>
        <taxon>Bacillati</taxon>
        <taxon>Bacillota</taxon>
        <taxon>Clostridia</taxon>
        <taxon>Peptostreptococcales</taxon>
        <taxon>Peptostreptococcaceae</taxon>
        <taxon>Terrisporobacter</taxon>
    </lineage>
</organism>
<evidence type="ECO:0000256" key="4">
    <source>
        <dbReference type="ARBA" id="ARBA00022845"/>
    </source>
</evidence>
<gene>
    <name evidence="6 7" type="primary">csrA</name>
    <name evidence="7" type="ORF">JW646_03775</name>
</gene>
<dbReference type="Proteomes" id="UP001198983">
    <property type="component" value="Chromosome"/>
</dbReference>
<dbReference type="GO" id="GO:0045947">
    <property type="term" value="P:negative regulation of translational initiation"/>
    <property type="evidence" value="ECO:0007669"/>
    <property type="project" value="UniProtKB-UniRule"/>
</dbReference>
<dbReference type="GO" id="GO:0006109">
    <property type="term" value="P:regulation of carbohydrate metabolic process"/>
    <property type="evidence" value="ECO:0007669"/>
    <property type="project" value="InterPro"/>
</dbReference>
<dbReference type="GO" id="GO:0044781">
    <property type="term" value="P:bacterial-type flagellum organization"/>
    <property type="evidence" value="ECO:0007669"/>
    <property type="project" value="UniProtKB-KW"/>
</dbReference>
<dbReference type="PANTHER" id="PTHR34984">
    <property type="entry name" value="CARBON STORAGE REGULATOR"/>
    <property type="match status" value="1"/>
</dbReference>
<dbReference type="GO" id="GO:0006402">
    <property type="term" value="P:mRNA catabolic process"/>
    <property type="evidence" value="ECO:0007669"/>
    <property type="project" value="InterPro"/>
</dbReference>
<dbReference type="Pfam" id="PF02599">
    <property type="entry name" value="CsrA"/>
    <property type="match status" value="1"/>
</dbReference>
<dbReference type="EMBL" id="CP081135">
    <property type="protein sequence ID" value="UEL48583.1"/>
    <property type="molecule type" value="Genomic_DNA"/>
</dbReference>
<protein>
    <recommendedName>
        <fullName evidence="6">Translational regulator CsrA</fullName>
    </recommendedName>
</protein>
<comment type="similarity">
    <text evidence="6">Belongs to the CsrA/RsmA family.</text>
</comment>